<reference evidence="1" key="2">
    <citation type="submission" date="2025-08" db="UniProtKB">
        <authorList>
            <consortium name="Ensembl"/>
        </authorList>
    </citation>
    <scope>IDENTIFICATION</scope>
</reference>
<name>A0A8C3ED00_CORMO</name>
<evidence type="ECO:0000313" key="2">
    <source>
        <dbReference type="Proteomes" id="UP000694553"/>
    </source>
</evidence>
<dbReference type="Ensembl" id="ENSCMUT00000020304.2">
    <property type="protein sequence ID" value="ENSCMUP00000018911.2"/>
    <property type="gene ID" value="ENSCMUG00000011688.2"/>
</dbReference>
<proteinExistence type="predicted"/>
<accession>A0A8U7P366</accession>
<reference evidence="2" key="1">
    <citation type="submission" date="2019-10" db="EMBL/GenBank/DDBJ databases">
        <title>Corvus moneduloides (New Caledonian crow) genome, bCorMon1, primary haplotype.</title>
        <authorList>
            <person name="Rutz C."/>
            <person name="Fungtammasan C."/>
            <person name="Mountcastle J."/>
            <person name="Formenti G."/>
            <person name="Chow W."/>
            <person name="Howe K."/>
            <person name="Steele M.P."/>
            <person name="Fernandes J."/>
            <person name="Gilbert M.T.P."/>
            <person name="Fedrigo O."/>
            <person name="Jarvis E.D."/>
            <person name="Gemmell N."/>
        </authorList>
    </citation>
    <scope>NUCLEOTIDE SEQUENCE [LARGE SCALE GENOMIC DNA]</scope>
</reference>
<keyword evidence="2" id="KW-1185">Reference proteome</keyword>
<evidence type="ECO:0000313" key="1">
    <source>
        <dbReference type="Ensembl" id="ENSCMUP00000018911.2"/>
    </source>
</evidence>
<dbReference type="AlphaFoldDB" id="A0A8C3ED00"/>
<protein>
    <submittedName>
        <fullName evidence="1">Uncharacterized protein</fullName>
    </submittedName>
</protein>
<accession>A0A8C3ED00</accession>
<reference evidence="1" key="3">
    <citation type="submission" date="2025-09" db="UniProtKB">
        <authorList>
            <consortium name="Ensembl"/>
        </authorList>
    </citation>
    <scope>IDENTIFICATION</scope>
</reference>
<dbReference type="Proteomes" id="UP000694553">
    <property type="component" value="Unassembled WGS sequence"/>
</dbReference>
<organism evidence="1 2">
    <name type="scientific">Corvus moneduloides</name>
    <name type="common">New Caledonian crow</name>
    <dbReference type="NCBI Taxonomy" id="1196302"/>
    <lineage>
        <taxon>Eukaryota</taxon>
        <taxon>Metazoa</taxon>
        <taxon>Chordata</taxon>
        <taxon>Craniata</taxon>
        <taxon>Vertebrata</taxon>
        <taxon>Euteleostomi</taxon>
        <taxon>Archelosauria</taxon>
        <taxon>Archosauria</taxon>
        <taxon>Dinosauria</taxon>
        <taxon>Saurischia</taxon>
        <taxon>Theropoda</taxon>
        <taxon>Coelurosauria</taxon>
        <taxon>Aves</taxon>
        <taxon>Neognathae</taxon>
        <taxon>Neoaves</taxon>
        <taxon>Telluraves</taxon>
        <taxon>Australaves</taxon>
        <taxon>Passeriformes</taxon>
        <taxon>Corvoidea</taxon>
        <taxon>Corvidae</taxon>
        <taxon>Corvus</taxon>
    </lineage>
</organism>
<sequence>MPCLFASETCEGQQQQPLSKAELAGLAEKARGNTQQFSTCCLTFHRFVSLDQSRIDTQHCRASSCWDAEGKGSQKMDWNQKHHLGTEIIPFDLSL</sequence>